<evidence type="ECO:0000259" key="2">
    <source>
        <dbReference type="PROSITE" id="PS50883"/>
    </source>
</evidence>
<evidence type="ECO:0000256" key="1">
    <source>
        <dbReference type="SAM" id="Phobius"/>
    </source>
</evidence>
<feature type="transmembrane region" description="Helical" evidence="1">
    <location>
        <begin position="12"/>
        <end position="29"/>
    </location>
</feature>
<dbReference type="PROSITE" id="PS50883">
    <property type="entry name" value="EAL"/>
    <property type="match status" value="1"/>
</dbReference>
<dbReference type="PANTHER" id="PTHR33121">
    <property type="entry name" value="CYCLIC DI-GMP PHOSPHODIESTERASE PDEF"/>
    <property type="match status" value="1"/>
</dbReference>
<dbReference type="GO" id="GO:0071111">
    <property type="term" value="F:cyclic-guanylate-specific phosphodiesterase activity"/>
    <property type="evidence" value="ECO:0007669"/>
    <property type="project" value="InterPro"/>
</dbReference>
<dbReference type="Proteomes" id="UP000234412">
    <property type="component" value="Unassembled WGS sequence"/>
</dbReference>
<keyword evidence="1" id="KW-0472">Membrane</keyword>
<feature type="non-terminal residue" evidence="3">
    <location>
        <position position="1"/>
    </location>
</feature>
<comment type="caution">
    <text evidence="3">The sequence shown here is derived from an EMBL/GenBank/DDBJ whole genome shotgun (WGS) entry which is preliminary data.</text>
</comment>
<protein>
    <submittedName>
        <fullName evidence="3">Sensor domain-containing phosphodiesterase</fullName>
    </submittedName>
</protein>
<name>A0A2N4Z6M6_KLEVA</name>
<dbReference type="Gene3D" id="3.20.20.450">
    <property type="entry name" value="EAL domain"/>
    <property type="match status" value="1"/>
</dbReference>
<evidence type="ECO:0000313" key="4">
    <source>
        <dbReference type="Proteomes" id="UP000234412"/>
    </source>
</evidence>
<dbReference type="AlphaFoldDB" id="A0A2N4Z6M6"/>
<organism evidence="3 4">
    <name type="scientific">Klebsiella variicola</name>
    <dbReference type="NCBI Taxonomy" id="244366"/>
    <lineage>
        <taxon>Bacteria</taxon>
        <taxon>Pseudomonadati</taxon>
        <taxon>Pseudomonadota</taxon>
        <taxon>Gammaproteobacteria</taxon>
        <taxon>Enterobacterales</taxon>
        <taxon>Enterobacteriaceae</taxon>
        <taxon>Klebsiella/Raoultella group</taxon>
        <taxon>Klebsiella</taxon>
        <taxon>Klebsiella pneumoniae complex</taxon>
    </lineage>
</organism>
<proteinExistence type="predicted"/>
<dbReference type="InterPro" id="IPR001633">
    <property type="entry name" value="EAL_dom"/>
</dbReference>
<dbReference type="PANTHER" id="PTHR33121:SF64">
    <property type="entry name" value="CYCLIC DI-GMP PHOSPHODIESTERASE PDEF"/>
    <property type="match status" value="1"/>
</dbReference>
<feature type="domain" description="EAL" evidence="2">
    <location>
        <begin position="205"/>
        <end position="454"/>
    </location>
</feature>
<dbReference type="SMART" id="SM00267">
    <property type="entry name" value="GGDEF"/>
    <property type="match status" value="1"/>
</dbReference>
<dbReference type="InterPro" id="IPR050706">
    <property type="entry name" value="Cyclic-di-GMP_PDE-like"/>
</dbReference>
<dbReference type="SMART" id="SM00052">
    <property type="entry name" value="EAL"/>
    <property type="match status" value="1"/>
</dbReference>
<dbReference type="InterPro" id="IPR000160">
    <property type="entry name" value="GGDEF_dom"/>
</dbReference>
<accession>A0A2N4Z6M6</accession>
<keyword evidence="1" id="KW-1133">Transmembrane helix</keyword>
<gene>
    <name evidence="3" type="ORF">CWN47_04555</name>
</gene>
<keyword evidence="1" id="KW-0812">Transmembrane</keyword>
<dbReference type="SUPFAM" id="SSF141868">
    <property type="entry name" value="EAL domain-like"/>
    <property type="match status" value="1"/>
</dbReference>
<evidence type="ECO:0000313" key="3">
    <source>
        <dbReference type="EMBL" id="PLM97123.1"/>
    </source>
</evidence>
<dbReference type="CDD" id="cd01948">
    <property type="entry name" value="EAL"/>
    <property type="match status" value="1"/>
</dbReference>
<dbReference type="InterPro" id="IPR035919">
    <property type="entry name" value="EAL_sf"/>
</dbReference>
<sequence length="454" mass="51385">PSYNTQLAITSSSYLVFSFIVAYTAMLATQQRLIYARVRQMAFLDPVVHMPNLRALSRALNGTSWSTLCFLRIPELELLGRHYGVLLRIQYKQMLANHLSALLQPNEAVYHLAGHDLVFRLNSEGHQARIHLIDRSLRQFRFYWDGVPLQPRIGMSYCNVRSPVKHLYLLLGELNTIADMSLASGHPENMQRRGAGHVQQDLKDKVVMMNRILKALEQDHFVLMAQPIQGIRGDNYHEVLLRMEGESGELTGPNAFLPVAHEFGLSSRVDQWVIEHTLAFMDTHRRALPGLRLAINLSPVTLSRSQFPQEVEALLQTYNIEPWQIIFELTENYALSNPELVCQTLEHLRALGCRVAIDDFGTGYASYARLKTMNVDILKIDGSFIRNLLASSLDYQVVDSICRLARMKNMQVVAEYVESPEIRQAVIALGIDYLQGYDIGVPVPLAQLAEGMTA</sequence>
<reference evidence="3 4" key="2">
    <citation type="submission" date="2018-01" db="EMBL/GenBank/DDBJ databases">
        <title>Genomic study of Klebsiella pneumoniae.</title>
        <authorList>
            <person name="Yang Y."/>
            <person name="Bicalho R."/>
        </authorList>
    </citation>
    <scope>NUCLEOTIDE SEQUENCE [LARGE SCALE GENOMIC DNA]</scope>
    <source>
        <strain evidence="3 4">A8</strain>
    </source>
</reference>
<dbReference type="EMBL" id="PIDP01000076">
    <property type="protein sequence ID" value="PLM97123.1"/>
    <property type="molecule type" value="Genomic_DNA"/>
</dbReference>
<reference evidence="3 4" key="1">
    <citation type="submission" date="2017-11" db="EMBL/GenBank/DDBJ databases">
        <authorList>
            <person name="Han C.G."/>
        </authorList>
    </citation>
    <scope>NUCLEOTIDE SEQUENCE [LARGE SCALE GENOMIC DNA]</scope>
    <source>
        <strain evidence="3 4">A8</strain>
    </source>
</reference>
<dbReference type="Pfam" id="PF00563">
    <property type="entry name" value="EAL"/>
    <property type="match status" value="1"/>
</dbReference>